<comment type="caution">
    <text evidence="1">The sequence shown here is derived from an EMBL/GenBank/DDBJ whole genome shotgun (WGS) entry which is preliminary data.</text>
</comment>
<evidence type="ECO:0000313" key="2">
    <source>
        <dbReference type="Proteomes" id="UP000658258"/>
    </source>
</evidence>
<organism evidence="1 2">
    <name type="scientific">Roseivirga thermotolerans</name>
    <dbReference type="NCBI Taxonomy" id="1758176"/>
    <lineage>
        <taxon>Bacteria</taxon>
        <taxon>Pseudomonadati</taxon>
        <taxon>Bacteroidota</taxon>
        <taxon>Cytophagia</taxon>
        <taxon>Cytophagales</taxon>
        <taxon>Roseivirgaceae</taxon>
        <taxon>Roseivirga</taxon>
    </lineage>
</organism>
<name>A0ABQ3I1M7_9BACT</name>
<accession>A0ABQ3I1M7</accession>
<dbReference type="RefSeq" id="WP_189628929.1">
    <property type="nucleotide sequence ID" value="NZ_BNAG01000001.1"/>
</dbReference>
<evidence type="ECO:0000313" key="1">
    <source>
        <dbReference type="EMBL" id="GHE55943.1"/>
    </source>
</evidence>
<proteinExistence type="predicted"/>
<dbReference type="EMBL" id="BNAG01000001">
    <property type="protein sequence ID" value="GHE55943.1"/>
    <property type="molecule type" value="Genomic_DNA"/>
</dbReference>
<protein>
    <submittedName>
        <fullName evidence="1">Uncharacterized protein</fullName>
    </submittedName>
</protein>
<keyword evidence="2" id="KW-1185">Reference proteome</keyword>
<dbReference type="PROSITE" id="PS51257">
    <property type="entry name" value="PROKAR_LIPOPROTEIN"/>
    <property type="match status" value="1"/>
</dbReference>
<sequence>MRVSLVLFLCFWAFSCNPKPQPVAKEEAYFNIEQLLADEIRHLLSVKAGLEKKVTSDGNTDHITIVPADEDEWKGQLGLFLAANIAMPGNRGAYFSETLSLLEGHEKVIYTAKSAKQAVQTMECLYVDGELEQVDIVTGEHNVIFDSSKQLTLYLDKNSGHLRGFKIKGHEEMHLKDVLDFEVEAVITY</sequence>
<gene>
    <name evidence="1" type="ORF">GCM10011340_08420</name>
</gene>
<dbReference type="Proteomes" id="UP000658258">
    <property type="component" value="Unassembled WGS sequence"/>
</dbReference>
<reference evidence="2" key="1">
    <citation type="journal article" date="2019" name="Int. J. Syst. Evol. Microbiol.">
        <title>The Global Catalogue of Microorganisms (GCM) 10K type strain sequencing project: providing services to taxonomists for standard genome sequencing and annotation.</title>
        <authorList>
            <consortium name="The Broad Institute Genomics Platform"/>
            <consortium name="The Broad Institute Genome Sequencing Center for Infectious Disease"/>
            <person name="Wu L."/>
            <person name="Ma J."/>
        </authorList>
    </citation>
    <scope>NUCLEOTIDE SEQUENCE [LARGE SCALE GENOMIC DNA]</scope>
    <source>
        <strain evidence="2">CGMCC 1.15111</strain>
    </source>
</reference>